<reference evidence="9 10" key="1">
    <citation type="submission" date="2018-08" db="EMBL/GenBank/DDBJ databases">
        <title>Genomic Encyclopedia of Archaeal and Bacterial Type Strains, Phase II (KMG-II): from individual species to whole genera.</title>
        <authorList>
            <person name="Goeker M."/>
        </authorList>
    </citation>
    <scope>NUCLEOTIDE SEQUENCE [LARGE SCALE GENOMIC DNA]</scope>
    <source>
        <strain evidence="9 10">DSM 45791</strain>
    </source>
</reference>
<dbReference type="InterPro" id="IPR011701">
    <property type="entry name" value="MFS"/>
</dbReference>
<dbReference type="PANTHER" id="PTHR43045:SF1">
    <property type="entry name" value="SHIKIMATE TRANSPORTER"/>
    <property type="match status" value="1"/>
</dbReference>
<evidence type="ECO:0000256" key="5">
    <source>
        <dbReference type="ARBA" id="ARBA00022989"/>
    </source>
</evidence>
<organism evidence="9 10">
    <name type="scientific">Kutzneria buriramensis</name>
    <dbReference type="NCBI Taxonomy" id="1045776"/>
    <lineage>
        <taxon>Bacteria</taxon>
        <taxon>Bacillati</taxon>
        <taxon>Actinomycetota</taxon>
        <taxon>Actinomycetes</taxon>
        <taxon>Pseudonocardiales</taxon>
        <taxon>Pseudonocardiaceae</taxon>
        <taxon>Kutzneria</taxon>
    </lineage>
</organism>
<keyword evidence="5 7" id="KW-1133">Transmembrane helix</keyword>
<dbReference type="SUPFAM" id="SSF103473">
    <property type="entry name" value="MFS general substrate transporter"/>
    <property type="match status" value="1"/>
</dbReference>
<dbReference type="EMBL" id="QUNO01000006">
    <property type="protein sequence ID" value="REH47182.1"/>
    <property type="molecule type" value="Genomic_DNA"/>
</dbReference>
<evidence type="ECO:0000256" key="2">
    <source>
        <dbReference type="ARBA" id="ARBA00022448"/>
    </source>
</evidence>
<evidence type="ECO:0000256" key="4">
    <source>
        <dbReference type="ARBA" id="ARBA00022692"/>
    </source>
</evidence>
<evidence type="ECO:0000256" key="6">
    <source>
        <dbReference type="ARBA" id="ARBA00023136"/>
    </source>
</evidence>
<keyword evidence="4 7" id="KW-0812">Transmembrane</keyword>
<feature type="transmembrane region" description="Helical" evidence="7">
    <location>
        <begin position="314"/>
        <end position="336"/>
    </location>
</feature>
<dbReference type="Proteomes" id="UP000256269">
    <property type="component" value="Unassembled WGS sequence"/>
</dbReference>
<protein>
    <submittedName>
        <fullName evidence="9">Na+/melibiose symporter-like transporter</fullName>
    </submittedName>
</protein>
<feature type="transmembrane region" description="Helical" evidence="7">
    <location>
        <begin position="60"/>
        <end position="84"/>
    </location>
</feature>
<keyword evidence="10" id="KW-1185">Reference proteome</keyword>
<dbReference type="InterPro" id="IPR020846">
    <property type="entry name" value="MFS_dom"/>
</dbReference>
<feature type="transmembrane region" description="Helical" evidence="7">
    <location>
        <begin position="408"/>
        <end position="430"/>
    </location>
</feature>
<feature type="transmembrane region" description="Helical" evidence="7">
    <location>
        <begin position="282"/>
        <end position="302"/>
    </location>
</feature>
<feature type="transmembrane region" description="Helical" evidence="7">
    <location>
        <begin position="122"/>
        <end position="149"/>
    </location>
</feature>
<comment type="subcellular location">
    <subcellularLocation>
        <location evidence="1">Cell membrane</location>
        <topology evidence="1">Multi-pass membrane protein</topology>
    </subcellularLocation>
</comment>
<dbReference type="PROSITE" id="PS50850">
    <property type="entry name" value="MFS"/>
    <property type="match status" value="1"/>
</dbReference>
<evidence type="ECO:0000313" key="9">
    <source>
        <dbReference type="EMBL" id="REH47182.1"/>
    </source>
</evidence>
<evidence type="ECO:0000256" key="7">
    <source>
        <dbReference type="SAM" id="Phobius"/>
    </source>
</evidence>
<sequence>MTTTIDRTPARAVTGARPGRGFRATLSSSVGFTLDFYDMYVAVFVAPVIATLFFPSDNKALSLAGAFSTLAATLLMRPIGAAVMGSIADRFGRRRAMILALFGVGAVTCTIGALPVEASAGVIAPVLLLVLRLAQGMFVGGVFASTLTMAIETVRPRWRGLVSGIVGGGGTTVGSVLASLALFLALQAFPGNQFAAWGWRAMFFAGGLPVVLSLVLVVFLEESPMWDRDANKTRRPVREVLGAHRKLMLLNMPVVFGIATHFLLTLGFLPTYLQVVNHLPPVTVSGLLVVVNLLTLAFGPLVGHLSQLYGRKRVMIAVAVLNTIALPVLFHLLAGLNGPQALVPVAVVTVAMSCLSVGAFGPMPVFLNQRFPTAVRASGVALSINFSFALAGLVPTLVNAWSGGVANLTTFVMGALVIGGLATVGGLLAVPEPARDLD</sequence>
<keyword evidence="2" id="KW-0813">Transport</keyword>
<feature type="transmembrane region" description="Helical" evidence="7">
    <location>
        <begin position="96"/>
        <end position="116"/>
    </location>
</feature>
<evidence type="ECO:0000313" key="10">
    <source>
        <dbReference type="Proteomes" id="UP000256269"/>
    </source>
</evidence>
<dbReference type="AlphaFoldDB" id="A0A3E0HL14"/>
<dbReference type="RefSeq" id="WP_170217627.1">
    <property type="nucleotide sequence ID" value="NZ_CP144375.1"/>
</dbReference>
<dbReference type="GO" id="GO:0022857">
    <property type="term" value="F:transmembrane transporter activity"/>
    <property type="evidence" value="ECO:0007669"/>
    <property type="project" value="InterPro"/>
</dbReference>
<dbReference type="GO" id="GO:0005886">
    <property type="term" value="C:plasma membrane"/>
    <property type="evidence" value="ECO:0007669"/>
    <property type="project" value="UniProtKB-SubCell"/>
</dbReference>
<evidence type="ECO:0000256" key="3">
    <source>
        <dbReference type="ARBA" id="ARBA00022475"/>
    </source>
</evidence>
<evidence type="ECO:0000259" key="8">
    <source>
        <dbReference type="PROSITE" id="PS50850"/>
    </source>
</evidence>
<accession>A0A3E0HL14</accession>
<evidence type="ECO:0000256" key="1">
    <source>
        <dbReference type="ARBA" id="ARBA00004651"/>
    </source>
</evidence>
<dbReference type="Gene3D" id="1.20.1250.20">
    <property type="entry name" value="MFS general substrate transporter like domains"/>
    <property type="match status" value="2"/>
</dbReference>
<feature type="transmembrane region" description="Helical" evidence="7">
    <location>
        <begin position="161"/>
        <end position="185"/>
    </location>
</feature>
<comment type="caution">
    <text evidence="9">The sequence shown here is derived from an EMBL/GenBank/DDBJ whole genome shotgun (WGS) entry which is preliminary data.</text>
</comment>
<keyword evidence="6 7" id="KW-0472">Membrane</keyword>
<feature type="transmembrane region" description="Helical" evidence="7">
    <location>
        <begin position="342"/>
        <end position="367"/>
    </location>
</feature>
<name>A0A3E0HL14_9PSEU</name>
<keyword evidence="3" id="KW-1003">Cell membrane</keyword>
<dbReference type="PANTHER" id="PTHR43045">
    <property type="entry name" value="SHIKIMATE TRANSPORTER"/>
    <property type="match status" value="1"/>
</dbReference>
<dbReference type="InterPro" id="IPR036259">
    <property type="entry name" value="MFS_trans_sf"/>
</dbReference>
<feature type="transmembrane region" description="Helical" evidence="7">
    <location>
        <begin position="379"/>
        <end position="402"/>
    </location>
</feature>
<feature type="transmembrane region" description="Helical" evidence="7">
    <location>
        <begin position="36"/>
        <end position="54"/>
    </location>
</feature>
<feature type="transmembrane region" description="Helical" evidence="7">
    <location>
        <begin position="248"/>
        <end position="270"/>
    </location>
</feature>
<feature type="transmembrane region" description="Helical" evidence="7">
    <location>
        <begin position="197"/>
        <end position="220"/>
    </location>
</feature>
<dbReference type="Pfam" id="PF07690">
    <property type="entry name" value="MFS_1"/>
    <property type="match status" value="1"/>
</dbReference>
<gene>
    <name evidence="9" type="ORF">BCF44_106347</name>
</gene>
<feature type="domain" description="Major facilitator superfamily (MFS) profile" evidence="8">
    <location>
        <begin position="24"/>
        <end position="432"/>
    </location>
</feature>
<proteinExistence type="predicted"/>